<dbReference type="AlphaFoldDB" id="A0AA36AML8"/>
<evidence type="ECO:0000313" key="2">
    <source>
        <dbReference type="Proteomes" id="UP001162480"/>
    </source>
</evidence>
<dbReference type="EMBL" id="OX597816">
    <property type="protein sequence ID" value="CAI9718951.1"/>
    <property type="molecule type" value="Genomic_DNA"/>
</dbReference>
<protein>
    <submittedName>
        <fullName evidence="1">Uncharacterized protein</fullName>
    </submittedName>
</protein>
<evidence type="ECO:0000313" key="1">
    <source>
        <dbReference type="EMBL" id="CAI9718951.1"/>
    </source>
</evidence>
<gene>
    <name evidence="1" type="ORF">OCTVUL_1B030807</name>
</gene>
<sequence>MHTRLSSLGDYHEDKFITVTCNVMKAGNLLCDCQRIFFLGSRMELVTFPTESFVVVLCDKYKDAAKDY</sequence>
<keyword evidence="2" id="KW-1185">Reference proteome</keyword>
<organism evidence="1 2">
    <name type="scientific">Octopus vulgaris</name>
    <name type="common">Common octopus</name>
    <dbReference type="NCBI Taxonomy" id="6645"/>
    <lineage>
        <taxon>Eukaryota</taxon>
        <taxon>Metazoa</taxon>
        <taxon>Spiralia</taxon>
        <taxon>Lophotrochozoa</taxon>
        <taxon>Mollusca</taxon>
        <taxon>Cephalopoda</taxon>
        <taxon>Coleoidea</taxon>
        <taxon>Octopodiformes</taxon>
        <taxon>Octopoda</taxon>
        <taxon>Incirrata</taxon>
        <taxon>Octopodidae</taxon>
        <taxon>Octopus</taxon>
    </lineage>
</organism>
<reference evidence="1" key="1">
    <citation type="submission" date="2023-08" db="EMBL/GenBank/DDBJ databases">
        <authorList>
            <person name="Alioto T."/>
            <person name="Alioto T."/>
            <person name="Gomez Garrido J."/>
        </authorList>
    </citation>
    <scope>NUCLEOTIDE SEQUENCE</scope>
</reference>
<name>A0AA36AML8_OCTVU</name>
<dbReference type="Proteomes" id="UP001162480">
    <property type="component" value="Chromosome 3"/>
</dbReference>
<accession>A0AA36AML8</accession>
<proteinExistence type="predicted"/>